<name>A0A9Q1C9E4_HOLLE</name>
<dbReference type="EMBL" id="JAIZAY010000006">
    <property type="protein sequence ID" value="KAJ8040459.1"/>
    <property type="molecule type" value="Genomic_DNA"/>
</dbReference>
<gene>
    <name evidence="1" type="ORF">HOLleu_14754</name>
</gene>
<keyword evidence="2" id="KW-1185">Reference proteome</keyword>
<evidence type="ECO:0000313" key="2">
    <source>
        <dbReference type="Proteomes" id="UP001152320"/>
    </source>
</evidence>
<organism evidence="1 2">
    <name type="scientific">Holothuria leucospilota</name>
    <name type="common">Black long sea cucumber</name>
    <name type="synonym">Mertensiothuria leucospilota</name>
    <dbReference type="NCBI Taxonomy" id="206669"/>
    <lineage>
        <taxon>Eukaryota</taxon>
        <taxon>Metazoa</taxon>
        <taxon>Echinodermata</taxon>
        <taxon>Eleutherozoa</taxon>
        <taxon>Echinozoa</taxon>
        <taxon>Holothuroidea</taxon>
        <taxon>Aspidochirotacea</taxon>
        <taxon>Aspidochirotida</taxon>
        <taxon>Holothuriidae</taxon>
        <taxon>Holothuria</taxon>
    </lineage>
</organism>
<dbReference type="AlphaFoldDB" id="A0A9Q1C9E4"/>
<accession>A0A9Q1C9E4</accession>
<proteinExistence type="predicted"/>
<comment type="caution">
    <text evidence="1">The sequence shown here is derived from an EMBL/GenBank/DDBJ whole genome shotgun (WGS) entry which is preliminary data.</text>
</comment>
<protein>
    <submittedName>
        <fullName evidence="1">Uncharacterized protein</fullName>
    </submittedName>
</protein>
<sequence length="211" mass="24079">MTLLSRDHFQSEVDSQYECHLSEPDEDSTVSSLRTSHTRACRNDFRDGCDPILLDELNPEPPFPHRVPGNRDTDPLSYFVVDMINDDKNNAFGVFACRATNVEKVETTISTTRMRSDAIIIPADDLFTKTVNINDTNVTISVRYIGSDDQPALRWRNNTQFRNDESVYFNTDTFILDEPAQLYHKGIYESFIAGNRNETRHALIILIVRGG</sequence>
<dbReference type="Gene3D" id="2.60.40.10">
    <property type="entry name" value="Immunoglobulins"/>
    <property type="match status" value="1"/>
</dbReference>
<reference evidence="1" key="1">
    <citation type="submission" date="2021-10" db="EMBL/GenBank/DDBJ databases">
        <title>Tropical sea cucumber genome reveals ecological adaptation and Cuvierian tubules defense mechanism.</title>
        <authorList>
            <person name="Chen T."/>
        </authorList>
    </citation>
    <scope>NUCLEOTIDE SEQUENCE</scope>
    <source>
        <strain evidence="1">Nanhai2018</strain>
        <tissue evidence="1">Muscle</tissue>
    </source>
</reference>
<evidence type="ECO:0000313" key="1">
    <source>
        <dbReference type="EMBL" id="KAJ8040459.1"/>
    </source>
</evidence>
<dbReference type="Proteomes" id="UP001152320">
    <property type="component" value="Chromosome 6"/>
</dbReference>
<dbReference type="InterPro" id="IPR013783">
    <property type="entry name" value="Ig-like_fold"/>
</dbReference>